<dbReference type="AlphaFoldDB" id="A0AAV6UA94"/>
<reference evidence="2 3" key="1">
    <citation type="journal article" date="2022" name="Nat. Ecol. Evol.">
        <title>A masculinizing supergene underlies an exaggerated male reproductive morph in a spider.</title>
        <authorList>
            <person name="Hendrickx F."/>
            <person name="De Corte Z."/>
            <person name="Sonet G."/>
            <person name="Van Belleghem S.M."/>
            <person name="Kostlbacher S."/>
            <person name="Vangestel C."/>
        </authorList>
    </citation>
    <scope>NUCLEOTIDE SEQUENCE [LARGE SCALE GENOMIC DNA]</scope>
    <source>
        <strain evidence="2">W744_W776</strain>
    </source>
</reference>
<evidence type="ECO:0000256" key="1">
    <source>
        <dbReference type="SAM" id="MobiDB-lite"/>
    </source>
</evidence>
<sequence>MPSKKRTLEDCFSSQDSKRSTTSLQISPQDPITDNDWVTKLYIDDRSPPPKKSLCIKEWNLGFGFIISVILEISDFINLTLLETILPADILKPSSEQKLATSTITEYLDVLHDEMP</sequence>
<proteinExistence type="predicted"/>
<keyword evidence="3" id="KW-1185">Reference proteome</keyword>
<feature type="compositionally biased region" description="Polar residues" evidence="1">
    <location>
        <begin position="12"/>
        <end position="31"/>
    </location>
</feature>
<protein>
    <submittedName>
        <fullName evidence="2">Uncharacterized protein</fullName>
    </submittedName>
</protein>
<comment type="caution">
    <text evidence="2">The sequence shown here is derived from an EMBL/GenBank/DDBJ whole genome shotgun (WGS) entry which is preliminary data.</text>
</comment>
<evidence type="ECO:0000313" key="3">
    <source>
        <dbReference type="Proteomes" id="UP000827092"/>
    </source>
</evidence>
<feature type="region of interest" description="Disordered" evidence="1">
    <location>
        <begin position="1"/>
        <end position="31"/>
    </location>
</feature>
<accession>A0AAV6UA94</accession>
<dbReference type="Proteomes" id="UP000827092">
    <property type="component" value="Unassembled WGS sequence"/>
</dbReference>
<name>A0AAV6UA94_9ARAC</name>
<organism evidence="2 3">
    <name type="scientific">Oedothorax gibbosus</name>
    <dbReference type="NCBI Taxonomy" id="931172"/>
    <lineage>
        <taxon>Eukaryota</taxon>
        <taxon>Metazoa</taxon>
        <taxon>Ecdysozoa</taxon>
        <taxon>Arthropoda</taxon>
        <taxon>Chelicerata</taxon>
        <taxon>Arachnida</taxon>
        <taxon>Araneae</taxon>
        <taxon>Araneomorphae</taxon>
        <taxon>Entelegynae</taxon>
        <taxon>Araneoidea</taxon>
        <taxon>Linyphiidae</taxon>
        <taxon>Erigoninae</taxon>
        <taxon>Oedothorax</taxon>
    </lineage>
</organism>
<dbReference type="EMBL" id="JAFNEN010000515">
    <property type="protein sequence ID" value="KAG8181437.1"/>
    <property type="molecule type" value="Genomic_DNA"/>
</dbReference>
<evidence type="ECO:0000313" key="2">
    <source>
        <dbReference type="EMBL" id="KAG8181437.1"/>
    </source>
</evidence>
<gene>
    <name evidence="2" type="ORF">JTE90_015455</name>
</gene>